<name>A0A445MTP9_9BACT</name>
<sequence length="235" mass="25818">MILKQKISKGNRLKKLSLIFSGLLITLYALLLGCEHRMASKTNRPDLDLSKVAVLGLLPYATEVFEPADDQKILSGGRPDTESIPPEVAQSLSLSLYEIVASQKGYKMAPSGKAMELYSKIIAAGQPMEGQSDRAIQQVGKDLGSDAVLVGYVYRWRERQGSDYGVESPASVTFDLRLIRPLDGSILWKSVFDKTQQSLSENLFDMDTFVESGGKWLTAEGLAEIGIKKLVSEMP</sequence>
<dbReference type="PROSITE" id="PS51257">
    <property type="entry name" value="PROKAR_LIPOPROTEIN"/>
    <property type="match status" value="1"/>
</dbReference>
<reference evidence="1" key="1">
    <citation type="submission" date="2018-01" db="EMBL/GenBank/DDBJ databases">
        <authorList>
            <person name="Regsiter A."/>
            <person name="William W."/>
        </authorList>
    </citation>
    <scope>NUCLEOTIDE SEQUENCE</scope>
    <source>
        <strain evidence="1">TRIP AH-1</strain>
    </source>
</reference>
<gene>
    <name evidence="1" type="ORF">PITCH_A1560003</name>
</gene>
<dbReference type="EMBL" id="OJIN01000064">
    <property type="protein sequence ID" value="SPD72823.1"/>
    <property type="molecule type" value="Genomic_DNA"/>
</dbReference>
<evidence type="ECO:0000313" key="1">
    <source>
        <dbReference type="EMBL" id="SPD72823.1"/>
    </source>
</evidence>
<evidence type="ECO:0008006" key="2">
    <source>
        <dbReference type="Google" id="ProtNLM"/>
    </source>
</evidence>
<organism evidence="1">
    <name type="scientific">uncultured Desulfobacterium sp</name>
    <dbReference type="NCBI Taxonomy" id="201089"/>
    <lineage>
        <taxon>Bacteria</taxon>
        <taxon>Pseudomonadati</taxon>
        <taxon>Thermodesulfobacteriota</taxon>
        <taxon>Desulfobacteria</taxon>
        <taxon>Desulfobacterales</taxon>
        <taxon>Desulfobacteriaceae</taxon>
        <taxon>Desulfobacterium</taxon>
        <taxon>environmental samples</taxon>
    </lineage>
</organism>
<dbReference type="Gene3D" id="3.40.50.10610">
    <property type="entry name" value="ABC-type transport auxiliary lipoprotein component"/>
    <property type="match status" value="1"/>
</dbReference>
<protein>
    <recommendedName>
        <fullName evidence="2">Lipoprotein</fullName>
    </recommendedName>
</protein>
<proteinExistence type="predicted"/>
<accession>A0A445MTP9</accession>
<dbReference type="AlphaFoldDB" id="A0A445MTP9"/>